<evidence type="ECO:0000313" key="3">
    <source>
        <dbReference type="Proteomes" id="UP000503447"/>
    </source>
</evidence>
<dbReference type="EMBL" id="CP053452">
    <property type="protein sequence ID" value="QJW98727.1"/>
    <property type="molecule type" value="Genomic_DNA"/>
</dbReference>
<organism evidence="2 3">
    <name type="scientific">Frigoriglobus tundricola</name>
    <dbReference type="NCBI Taxonomy" id="2774151"/>
    <lineage>
        <taxon>Bacteria</taxon>
        <taxon>Pseudomonadati</taxon>
        <taxon>Planctomycetota</taxon>
        <taxon>Planctomycetia</taxon>
        <taxon>Gemmatales</taxon>
        <taxon>Gemmataceae</taxon>
        <taxon>Frigoriglobus</taxon>
    </lineage>
</organism>
<evidence type="ECO:0000313" key="2">
    <source>
        <dbReference type="EMBL" id="QJW98727.1"/>
    </source>
</evidence>
<accession>A0A6M5YX84</accession>
<dbReference type="KEGG" id="ftj:FTUN_6322"/>
<name>A0A6M5YX84_9BACT</name>
<gene>
    <name evidence="2" type="ORF">FTUN_6322</name>
</gene>
<keyword evidence="3" id="KW-1185">Reference proteome</keyword>
<reference evidence="3" key="1">
    <citation type="submission" date="2020-05" db="EMBL/GenBank/DDBJ databases">
        <title>Frigoriglobus tundricola gen. nov., sp. nov., a psychrotolerant cellulolytic planctomycete of the family Gemmataceae with two divergent copies of 16S rRNA gene.</title>
        <authorList>
            <person name="Kulichevskaya I.S."/>
            <person name="Ivanova A.A."/>
            <person name="Naumoff D.G."/>
            <person name="Beletsky A.V."/>
            <person name="Rijpstra W.I.C."/>
            <person name="Sinninghe Damste J.S."/>
            <person name="Mardanov A.V."/>
            <person name="Ravin N.V."/>
            <person name="Dedysh S.N."/>
        </authorList>
    </citation>
    <scope>NUCLEOTIDE SEQUENCE [LARGE SCALE GENOMIC DNA]</scope>
    <source>
        <strain evidence="3">PL17</strain>
    </source>
</reference>
<protein>
    <submittedName>
        <fullName evidence="2">Uncharacterized protein</fullName>
    </submittedName>
</protein>
<dbReference type="RefSeq" id="WP_171473834.1">
    <property type="nucleotide sequence ID" value="NZ_CP053452.2"/>
</dbReference>
<proteinExistence type="predicted"/>
<dbReference type="AlphaFoldDB" id="A0A6M5YX84"/>
<sequence>MRRKPGPDAGPLTLDLEALTPWAKGIARGVREDYGFVCGSQEEMELEGVALEALVELSYRFDEKRLPPGGDLHGLFRGWASTEVRSRCHREAIRLRNGGTFRTTASADARAMRVEELPQAESENGSEVTLPARAAFDPDEPEWEDLPTERRAVYHGARPPAATAVPADKWRQFLARRKSG</sequence>
<evidence type="ECO:0000256" key="1">
    <source>
        <dbReference type="SAM" id="MobiDB-lite"/>
    </source>
</evidence>
<feature type="region of interest" description="Disordered" evidence="1">
    <location>
        <begin position="117"/>
        <end position="143"/>
    </location>
</feature>
<dbReference type="Proteomes" id="UP000503447">
    <property type="component" value="Chromosome"/>
</dbReference>